<dbReference type="InterPro" id="IPR035948">
    <property type="entry name" value="YwqG-like_sf"/>
</dbReference>
<accession>A0ABS8FR05</accession>
<keyword evidence="1" id="KW-1133">Transmembrane helix</keyword>
<evidence type="ECO:0000313" key="2">
    <source>
        <dbReference type="EMBL" id="MCC2219646.1"/>
    </source>
</evidence>
<dbReference type="PANTHER" id="PTHR36436">
    <property type="entry name" value="SLL5081 PROTEIN"/>
    <property type="match status" value="1"/>
</dbReference>
<keyword evidence="1" id="KW-0472">Membrane</keyword>
<evidence type="ECO:0000256" key="1">
    <source>
        <dbReference type="SAM" id="Phobius"/>
    </source>
</evidence>
<dbReference type="RefSeq" id="WP_227573495.1">
    <property type="nucleotide sequence ID" value="NZ_JAJEQT010000009.1"/>
</dbReference>
<dbReference type="SUPFAM" id="SSF103032">
    <property type="entry name" value="Hypothetical protein YwqG"/>
    <property type="match status" value="1"/>
</dbReference>
<dbReference type="EMBL" id="JAJEQT010000009">
    <property type="protein sequence ID" value="MCC2219646.1"/>
    <property type="molecule type" value="Genomic_DNA"/>
</dbReference>
<reference evidence="2 3" key="1">
    <citation type="submission" date="2021-10" db="EMBL/GenBank/DDBJ databases">
        <title>Anaerobic single-cell dispensing facilitates the cultivation of human gut bacteria.</title>
        <authorList>
            <person name="Afrizal A."/>
        </authorList>
    </citation>
    <scope>NUCLEOTIDE SEQUENCE [LARGE SCALE GENOMIC DNA]</scope>
    <source>
        <strain evidence="2 3">CLA-AA-H212</strain>
    </source>
</reference>
<dbReference type="Gene3D" id="2.30.320.10">
    <property type="entry name" value="YwqG-like"/>
    <property type="match status" value="1"/>
</dbReference>
<dbReference type="PANTHER" id="PTHR36436:SF6">
    <property type="entry name" value="SLL5081 PROTEIN"/>
    <property type="match status" value="1"/>
</dbReference>
<name>A0ABS8FR05_9FIRM</name>
<comment type="caution">
    <text evidence="2">The sequence shown here is derived from an EMBL/GenBank/DDBJ whole genome shotgun (WGS) entry which is preliminary data.</text>
</comment>
<dbReference type="Proteomes" id="UP001198495">
    <property type="component" value="Unassembled WGS sequence"/>
</dbReference>
<dbReference type="Pfam" id="PF09234">
    <property type="entry name" value="DUF1963"/>
    <property type="match status" value="1"/>
</dbReference>
<gene>
    <name evidence="2" type="ORF">LKD28_11520</name>
</gene>
<keyword evidence="1" id="KW-0812">Transmembrane</keyword>
<feature type="transmembrane region" description="Helical" evidence="1">
    <location>
        <begin position="17"/>
        <end position="40"/>
    </location>
</feature>
<organism evidence="2 3">
    <name type="scientific">Coprococcus hominis</name>
    <name type="common">ex Arizal et al. 2022</name>
    <dbReference type="NCBI Taxonomy" id="2881262"/>
    <lineage>
        <taxon>Bacteria</taxon>
        <taxon>Bacillati</taxon>
        <taxon>Bacillota</taxon>
        <taxon>Clostridia</taxon>
        <taxon>Lachnospirales</taxon>
        <taxon>Lachnospiraceae</taxon>
        <taxon>Coprococcus</taxon>
    </lineage>
</organism>
<dbReference type="InterPro" id="IPR015315">
    <property type="entry name" value="DUF1963"/>
</dbReference>
<proteinExistence type="predicted"/>
<keyword evidence="3" id="KW-1185">Reference proteome</keyword>
<sequence>MFVCCTYGAITDKFQPIHVYLSLFFSFGVILAAGIVMIYFGHKKNVKPKESVDDYHTPVQMPDKKTVKILLQELQKRTSQDSIKIQIEENRKPTLIESKLGGVPYWDRKRKYPTTSGGSSLMLLAQINLNEVPDNQMLPKTGMLQFFIWYDRNYGLSMQESGYPNHTYQVVYHEKIDESITEADVLSMGIKTTRDMEKKDIHGNQYNGACFPVKGEYAVSFKMEKAYMNDCDIRCDGLLHKIADEFGIALDSRLKFYQMFDEYDKKYADIHESTYGHRMFGYPYFRQSDPRSMKRNYYDTLLFQLDSDYWKNQWRILWGDAGAGAFFINSKKLEELDFSDVLYSWDCC</sequence>
<protein>
    <submittedName>
        <fullName evidence="2">DUF1963 domain-containing protein</fullName>
    </submittedName>
</protein>
<evidence type="ECO:0000313" key="3">
    <source>
        <dbReference type="Proteomes" id="UP001198495"/>
    </source>
</evidence>